<sequence length="206" mass="22918">MTMQLGHRGNSTHRSKAFVTKTKDAFGSMIKAFKSLEIIPSSRSSAFKPLPASNEDDDDLFHPSPPFVRRFASTSQLSGSSGSTAVASVASRQTHKTDSTATEYSDCLDRTNKFAQVRVPASASHSIANRKDVFSLSIQQESDDEHPTEHFDDEDDDDDEILLIRSKRRQQTRTGFLTSIPHNPFGAFLSQPGYKQPYTFPSTRRS</sequence>
<feature type="region of interest" description="Disordered" evidence="1">
    <location>
        <begin position="139"/>
        <end position="158"/>
    </location>
</feature>
<evidence type="ECO:0000313" key="3">
    <source>
        <dbReference type="Proteomes" id="UP000054248"/>
    </source>
</evidence>
<dbReference type="Proteomes" id="UP000054248">
    <property type="component" value="Unassembled WGS sequence"/>
</dbReference>
<dbReference type="EMBL" id="KN823050">
    <property type="protein sequence ID" value="KIO25004.1"/>
    <property type="molecule type" value="Genomic_DNA"/>
</dbReference>
<organism evidence="2 3">
    <name type="scientific">Tulasnella calospora MUT 4182</name>
    <dbReference type="NCBI Taxonomy" id="1051891"/>
    <lineage>
        <taxon>Eukaryota</taxon>
        <taxon>Fungi</taxon>
        <taxon>Dikarya</taxon>
        <taxon>Basidiomycota</taxon>
        <taxon>Agaricomycotina</taxon>
        <taxon>Agaricomycetes</taxon>
        <taxon>Cantharellales</taxon>
        <taxon>Tulasnellaceae</taxon>
        <taxon>Tulasnella</taxon>
    </lineage>
</organism>
<reference evidence="3" key="2">
    <citation type="submission" date="2015-01" db="EMBL/GenBank/DDBJ databases">
        <title>Evolutionary Origins and Diversification of the Mycorrhizal Mutualists.</title>
        <authorList>
            <consortium name="DOE Joint Genome Institute"/>
            <consortium name="Mycorrhizal Genomics Consortium"/>
            <person name="Kohler A."/>
            <person name="Kuo A."/>
            <person name="Nagy L.G."/>
            <person name="Floudas D."/>
            <person name="Copeland A."/>
            <person name="Barry K.W."/>
            <person name="Cichocki N."/>
            <person name="Veneault-Fourrey C."/>
            <person name="LaButti K."/>
            <person name="Lindquist E.A."/>
            <person name="Lipzen A."/>
            <person name="Lundell T."/>
            <person name="Morin E."/>
            <person name="Murat C."/>
            <person name="Riley R."/>
            <person name="Ohm R."/>
            <person name="Sun H."/>
            <person name="Tunlid A."/>
            <person name="Henrissat B."/>
            <person name="Grigoriev I.V."/>
            <person name="Hibbett D.S."/>
            <person name="Martin F."/>
        </authorList>
    </citation>
    <scope>NUCLEOTIDE SEQUENCE [LARGE SCALE GENOMIC DNA]</scope>
    <source>
        <strain evidence="3">MUT 4182</strain>
    </source>
</reference>
<feature type="compositionally biased region" description="Low complexity" evidence="1">
    <location>
        <begin position="73"/>
        <end position="91"/>
    </location>
</feature>
<name>A0A0C3QH52_9AGAM</name>
<keyword evidence="3" id="KW-1185">Reference proteome</keyword>
<evidence type="ECO:0000313" key="2">
    <source>
        <dbReference type="EMBL" id="KIO25004.1"/>
    </source>
</evidence>
<evidence type="ECO:0000256" key="1">
    <source>
        <dbReference type="SAM" id="MobiDB-lite"/>
    </source>
</evidence>
<dbReference type="HOGENOM" id="CLU_1469248_0_0_1"/>
<dbReference type="AlphaFoldDB" id="A0A0C3QH52"/>
<proteinExistence type="predicted"/>
<protein>
    <submittedName>
        <fullName evidence="2">Uncharacterized protein</fullName>
    </submittedName>
</protein>
<feature type="region of interest" description="Disordered" evidence="1">
    <location>
        <begin position="73"/>
        <end position="98"/>
    </location>
</feature>
<reference evidence="2 3" key="1">
    <citation type="submission" date="2014-04" db="EMBL/GenBank/DDBJ databases">
        <authorList>
            <consortium name="DOE Joint Genome Institute"/>
            <person name="Kuo A."/>
            <person name="Girlanda M."/>
            <person name="Perotto S."/>
            <person name="Kohler A."/>
            <person name="Nagy L.G."/>
            <person name="Floudas D."/>
            <person name="Copeland A."/>
            <person name="Barry K.W."/>
            <person name="Cichocki N."/>
            <person name="Veneault-Fourrey C."/>
            <person name="LaButti K."/>
            <person name="Lindquist E.A."/>
            <person name="Lipzen A."/>
            <person name="Lundell T."/>
            <person name="Morin E."/>
            <person name="Murat C."/>
            <person name="Sun H."/>
            <person name="Tunlid A."/>
            <person name="Henrissat B."/>
            <person name="Grigoriev I.V."/>
            <person name="Hibbett D.S."/>
            <person name="Martin F."/>
            <person name="Nordberg H.P."/>
            <person name="Cantor M.N."/>
            <person name="Hua S.X."/>
        </authorList>
    </citation>
    <scope>NUCLEOTIDE SEQUENCE [LARGE SCALE GENOMIC DNA]</scope>
    <source>
        <strain evidence="2 3">MUT 4182</strain>
    </source>
</reference>
<dbReference type="OrthoDB" id="3264293at2759"/>
<gene>
    <name evidence="2" type="ORF">M407DRAFT_8645</name>
</gene>
<accession>A0A0C3QH52</accession>